<comment type="similarity">
    <text evidence="1">Belongs to the saccharopine dehydrogenase family.</text>
</comment>
<protein>
    <recommendedName>
        <fullName evidence="2">Saccharopine dehydrogenase NADP binding domain-containing protein</fullName>
    </recommendedName>
</protein>
<sequence>MIDGFVLISCFCIEVNQYLLDELSFLYVDEILSEISNRYKNNIYRYMCTMLNASRFKMANRLDLLILGATGFTGKYCIPYVYKLSKTDGKNLSWGIAGRSEEKLKEVLAEMSKKVGADLSNIPIVKCDIKDDESLKKMAEKTKVVINCCGPYRFLGEPVVKACIEVGTHHVDVSGEPQYMEKMELEYNNAAKEKEVYVVSACGLDSIPTDLGIVFLEQNFKGVLNSVVTYIEAWEEGEPTPGPSVNYGTWESAVYGLAHWDELKDLRRKLYKEKLPTFEPKLKPSVIPHQPSVVEGWSLPFPGADRSVVKRTQRHFYERDNKRPIQVDTQFVVKSLLHVILMGICGAIFQILCKFEFGRKLLLNYPEVFSLGMFSKQSPLEKKIEKSWFQVTLYGEGWKEKLADKNDQYKTPCDQYIVGRVKGKNPGYGATCACLVGSAVMIATEKDKMPGSGGVFTPGAAFAKTSLIKLLNENGVTFDIIEQQDIHKK</sequence>
<evidence type="ECO:0000259" key="2">
    <source>
        <dbReference type="Pfam" id="PF03435"/>
    </source>
</evidence>
<dbReference type="InterPro" id="IPR005097">
    <property type="entry name" value="Sacchrp_dh_NADP-bd"/>
</dbReference>
<gene>
    <name evidence="3" type="ORF">ACAOBT_LOCUS23228</name>
</gene>
<name>A0A9P0LMK4_ACAOB</name>
<dbReference type="PANTHER" id="PTHR12286:SF5">
    <property type="entry name" value="SACCHAROPINE DEHYDROGENASE-LIKE OXIDOREDUCTASE"/>
    <property type="match status" value="1"/>
</dbReference>
<dbReference type="SUPFAM" id="SSF51735">
    <property type="entry name" value="NAD(P)-binding Rossmann-fold domains"/>
    <property type="match status" value="1"/>
</dbReference>
<evidence type="ECO:0000313" key="4">
    <source>
        <dbReference type="Proteomes" id="UP001152888"/>
    </source>
</evidence>
<proteinExistence type="inferred from homology"/>
<dbReference type="GO" id="GO:0005886">
    <property type="term" value="C:plasma membrane"/>
    <property type="evidence" value="ECO:0007669"/>
    <property type="project" value="TreeGrafter"/>
</dbReference>
<dbReference type="GO" id="GO:0009247">
    <property type="term" value="P:glycolipid biosynthetic process"/>
    <property type="evidence" value="ECO:0007669"/>
    <property type="project" value="TreeGrafter"/>
</dbReference>
<dbReference type="PANTHER" id="PTHR12286">
    <property type="entry name" value="SACCHAROPINE DEHYDROGENASE-LIKE OXIDOREDUCTASE"/>
    <property type="match status" value="1"/>
</dbReference>
<reference evidence="3" key="1">
    <citation type="submission" date="2022-03" db="EMBL/GenBank/DDBJ databases">
        <authorList>
            <person name="Sayadi A."/>
        </authorList>
    </citation>
    <scope>NUCLEOTIDE SEQUENCE</scope>
</reference>
<dbReference type="InterPro" id="IPR036291">
    <property type="entry name" value="NAD(P)-bd_dom_sf"/>
</dbReference>
<dbReference type="OrthoDB" id="10268090at2759"/>
<dbReference type="InterPro" id="IPR051276">
    <property type="entry name" value="Saccharopine_DH-like_oxidrdct"/>
</dbReference>
<keyword evidence="4" id="KW-1185">Reference proteome</keyword>
<dbReference type="EMBL" id="CAKOFQ010007260">
    <property type="protein sequence ID" value="CAH1996473.1"/>
    <property type="molecule type" value="Genomic_DNA"/>
</dbReference>
<accession>A0A9P0LMK4</accession>
<dbReference type="Pfam" id="PF03435">
    <property type="entry name" value="Sacchrp_dh_NADP"/>
    <property type="match status" value="1"/>
</dbReference>
<evidence type="ECO:0000313" key="3">
    <source>
        <dbReference type="EMBL" id="CAH1996473.1"/>
    </source>
</evidence>
<organism evidence="3 4">
    <name type="scientific">Acanthoscelides obtectus</name>
    <name type="common">Bean weevil</name>
    <name type="synonym">Bruchus obtectus</name>
    <dbReference type="NCBI Taxonomy" id="200917"/>
    <lineage>
        <taxon>Eukaryota</taxon>
        <taxon>Metazoa</taxon>
        <taxon>Ecdysozoa</taxon>
        <taxon>Arthropoda</taxon>
        <taxon>Hexapoda</taxon>
        <taxon>Insecta</taxon>
        <taxon>Pterygota</taxon>
        <taxon>Neoptera</taxon>
        <taxon>Endopterygota</taxon>
        <taxon>Coleoptera</taxon>
        <taxon>Polyphaga</taxon>
        <taxon>Cucujiformia</taxon>
        <taxon>Chrysomeloidea</taxon>
        <taxon>Chrysomelidae</taxon>
        <taxon>Bruchinae</taxon>
        <taxon>Bruchini</taxon>
        <taxon>Acanthoscelides</taxon>
    </lineage>
</organism>
<evidence type="ECO:0000256" key="1">
    <source>
        <dbReference type="ARBA" id="ARBA00038048"/>
    </source>
</evidence>
<feature type="domain" description="Saccharopine dehydrogenase NADP binding" evidence="2">
    <location>
        <begin position="65"/>
        <end position="199"/>
    </location>
</feature>
<comment type="caution">
    <text evidence="3">The sequence shown here is derived from an EMBL/GenBank/DDBJ whole genome shotgun (WGS) entry which is preliminary data.</text>
</comment>
<dbReference type="Gene3D" id="3.40.50.720">
    <property type="entry name" value="NAD(P)-binding Rossmann-like Domain"/>
    <property type="match status" value="1"/>
</dbReference>
<dbReference type="GO" id="GO:0005739">
    <property type="term" value="C:mitochondrion"/>
    <property type="evidence" value="ECO:0007669"/>
    <property type="project" value="TreeGrafter"/>
</dbReference>
<dbReference type="AlphaFoldDB" id="A0A9P0LMK4"/>
<dbReference type="GO" id="GO:0005811">
    <property type="term" value="C:lipid droplet"/>
    <property type="evidence" value="ECO:0007669"/>
    <property type="project" value="TreeGrafter"/>
</dbReference>
<dbReference type="FunFam" id="3.40.50.720:FF:000178">
    <property type="entry name" value="Saccharopine dehydrogenase-like oxidoreductase"/>
    <property type="match status" value="1"/>
</dbReference>
<dbReference type="Proteomes" id="UP001152888">
    <property type="component" value="Unassembled WGS sequence"/>
</dbReference>